<evidence type="ECO:0000256" key="2">
    <source>
        <dbReference type="ARBA" id="ARBA00004286"/>
    </source>
</evidence>
<dbReference type="EMBL" id="PITK01000052">
    <property type="protein sequence ID" value="TBU20549.1"/>
    <property type="molecule type" value="Genomic_DNA"/>
</dbReference>
<dbReference type="InterPro" id="IPR013083">
    <property type="entry name" value="Znf_RING/FYVE/PHD"/>
</dbReference>
<feature type="non-terminal residue" evidence="8">
    <location>
        <position position="766"/>
    </location>
</feature>
<feature type="domain" description="HORMA" evidence="7">
    <location>
        <begin position="98"/>
        <end position="277"/>
    </location>
</feature>
<dbReference type="InterPro" id="IPR003511">
    <property type="entry name" value="HORMA_dom"/>
</dbReference>
<comment type="subcellular location">
    <subcellularLocation>
        <location evidence="2">Chromosome</location>
    </subcellularLocation>
    <subcellularLocation>
        <location evidence="1">Nucleus</location>
    </subcellularLocation>
</comment>
<proteinExistence type="predicted"/>
<evidence type="ECO:0000256" key="1">
    <source>
        <dbReference type="ARBA" id="ARBA00004123"/>
    </source>
</evidence>
<dbReference type="InterPro" id="IPR036570">
    <property type="entry name" value="HORMA_dom_sf"/>
</dbReference>
<dbReference type="SUPFAM" id="SSF57903">
    <property type="entry name" value="FYVE/PHD zinc finger"/>
    <property type="match status" value="1"/>
</dbReference>
<organism evidence="8 9">
    <name type="scientific">Hamiltosporidium tvaerminnensis</name>
    <dbReference type="NCBI Taxonomy" id="1176355"/>
    <lineage>
        <taxon>Eukaryota</taxon>
        <taxon>Fungi</taxon>
        <taxon>Fungi incertae sedis</taxon>
        <taxon>Microsporidia</taxon>
        <taxon>Dubosqiidae</taxon>
        <taxon>Hamiltosporidium</taxon>
    </lineage>
</organism>
<evidence type="ECO:0000256" key="4">
    <source>
        <dbReference type="ARBA" id="ARBA00023242"/>
    </source>
</evidence>
<evidence type="ECO:0000256" key="5">
    <source>
        <dbReference type="ARBA" id="ARBA00023254"/>
    </source>
</evidence>
<feature type="compositionally biased region" description="Polar residues" evidence="6">
    <location>
        <begin position="524"/>
        <end position="538"/>
    </location>
</feature>
<keyword evidence="4" id="KW-0539">Nucleus</keyword>
<reference evidence="8 9" key="1">
    <citation type="submission" date="2017-12" db="EMBL/GenBank/DDBJ databases">
        <authorList>
            <person name="Pombert J.-F."/>
            <person name="Haag K.L."/>
            <person name="Ebert D."/>
        </authorList>
    </citation>
    <scope>NUCLEOTIDE SEQUENCE [LARGE SCALE GENOMIC DNA]</scope>
    <source>
        <strain evidence="8">IL-G-3</strain>
    </source>
</reference>
<dbReference type="SUPFAM" id="SSF56019">
    <property type="entry name" value="The spindle assembly checkpoint protein mad2"/>
    <property type="match status" value="1"/>
</dbReference>
<evidence type="ECO:0000256" key="6">
    <source>
        <dbReference type="SAM" id="MobiDB-lite"/>
    </source>
</evidence>
<gene>
    <name evidence="8" type="ORF">CWI38_0052p0010</name>
</gene>
<accession>A0A4Q9M1K2</accession>
<dbReference type="AlphaFoldDB" id="A0A4Q9M1K2"/>
<keyword evidence="3" id="KW-0158">Chromosome</keyword>
<dbReference type="PANTHER" id="PTHR48225:SF7">
    <property type="entry name" value="MEIOSIS-SPECIFIC PROTEIN HOP1"/>
    <property type="match status" value="1"/>
</dbReference>
<feature type="compositionally biased region" description="Polar residues" evidence="6">
    <location>
        <begin position="505"/>
        <end position="516"/>
    </location>
</feature>
<feature type="region of interest" description="Disordered" evidence="6">
    <location>
        <begin position="553"/>
        <end position="572"/>
    </location>
</feature>
<dbReference type="Proteomes" id="UP000292282">
    <property type="component" value="Unassembled WGS sequence"/>
</dbReference>
<dbReference type="PROSITE" id="PS50815">
    <property type="entry name" value="HORMA"/>
    <property type="match status" value="1"/>
</dbReference>
<comment type="caution">
    <text evidence="8">The sequence shown here is derived from an EMBL/GenBank/DDBJ whole genome shotgun (WGS) entry which is preliminary data.</text>
</comment>
<dbReference type="GO" id="GO:0005694">
    <property type="term" value="C:chromosome"/>
    <property type="evidence" value="ECO:0007669"/>
    <property type="project" value="UniProtKB-SubCell"/>
</dbReference>
<dbReference type="PANTHER" id="PTHR48225">
    <property type="entry name" value="HORMA DOMAIN-CONTAINING PROTEIN 1"/>
    <property type="match status" value="1"/>
</dbReference>
<dbReference type="Gene3D" id="3.30.40.10">
    <property type="entry name" value="Zinc/RING finger domain, C3HC4 (zinc finger)"/>
    <property type="match status" value="1"/>
</dbReference>
<dbReference type="GO" id="GO:0051321">
    <property type="term" value="P:meiotic cell cycle"/>
    <property type="evidence" value="ECO:0007669"/>
    <property type="project" value="UniProtKB-KW"/>
</dbReference>
<keyword evidence="9" id="KW-1185">Reference proteome</keyword>
<dbReference type="InterPro" id="IPR011011">
    <property type="entry name" value="Znf_FYVE_PHD"/>
</dbReference>
<protein>
    <submittedName>
        <fullName evidence="8">HORMA domain-containing protein</fullName>
    </submittedName>
</protein>
<name>A0A4Q9M1K2_9MICR</name>
<dbReference type="Gene3D" id="3.30.900.10">
    <property type="entry name" value="HORMA domain"/>
    <property type="match status" value="1"/>
</dbReference>
<evidence type="ECO:0000259" key="7">
    <source>
        <dbReference type="PROSITE" id="PS50815"/>
    </source>
</evidence>
<sequence>MNEIVSDEFFDSKRDIYTDPFIFYRENSNINGNEAFVHQTNTTEMTIISSNITEEVDTFQKISLCIDNQNSSDLLSTNNLSDKLSILLHILTFTSFLQQQILQTQEFLQITFSSIAYLRDIFSDDCFDDFYYDNMKLKILKSNSTNTSTRTFLNWLAGCKDAIQKKYLKSIIIAIYLKNNTEVTETYTFDFNYSKSTPSSSSEVIKTLCKLTQTLKPLPSIKYITIKLFYYDQTPINYEPPGFKPTNDHRFEFETEPLKIEVGDYGKEINTNVKIHTLYDENNTQEIKSINLENNNFLKEKLNENKIEKDFINKTIEKDLNVNNHLSEKQNIKDNKENFLYEKNKNIKENNSYEKNKNIKENNSYEKNKDYKENNSYEKNKNIKENILYEKNKNIGEIEKDNSYEKNKNIKENILYEKNKNIGEIEKDNSYEKNMNIKENNSYEKNKEIKENLNENNQIENNFCKKSFKEFESVNNFKNEKYLNKNLEETSSFLKELNRKENNLSKKNSLDNTPLTTHRDKPVINNNKTTDHILNTPLTTHKDKPVISQENDLQENNLKDTPSHQTTPSHQIKETLKDITKANKEDEIRCICYININDLDMLQCDTCKYWLHTVCCDHKNNNNKNSSNNNNNNSNILYNKRLAIIRRSLSIIYNENVNTLPLLSNRVGISIQYARSLIKRFIDEGFLVKKRNKHSIFYDLLKNENTKNRIKQYFSLNIKKFNFKSSMPLQDIKCGNNRYSDRGVSLYKYILVVKGCYLLCLYKYLF</sequence>
<evidence type="ECO:0000256" key="3">
    <source>
        <dbReference type="ARBA" id="ARBA00022454"/>
    </source>
</evidence>
<dbReference type="OrthoDB" id="1928087at2759"/>
<dbReference type="Pfam" id="PF02301">
    <property type="entry name" value="HORMA"/>
    <property type="match status" value="1"/>
</dbReference>
<evidence type="ECO:0000313" key="8">
    <source>
        <dbReference type="EMBL" id="TBU20549.1"/>
    </source>
</evidence>
<keyword evidence="5" id="KW-0469">Meiosis</keyword>
<evidence type="ECO:0000313" key="9">
    <source>
        <dbReference type="Proteomes" id="UP000292282"/>
    </source>
</evidence>
<feature type="region of interest" description="Disordered" evidence="6">
    <location>
        <begin position="505"/>
        <end position="538"/>
    </location>
</feature>
<dbReference type="GO" id="GO:0005634">
    <property type="term" value="C:nucleus"/>
    <property type="evidence" value="ECO:0007669"/>
    <property type="project" value="UniProtKB-SubCell"/>
</dbReference>
<dbReference type="STRING" id="1176355.A0A4Q9M1K2"/>
<dbReference type="InterPro" id="IPR051294">
    <property type="entry name" value="HORMA_MeioticProgression"/>
</dbReference>
<dbReference type="VEuPathDB" id="MicrosporidiaDB:CWI38_0052p0010"/>